<dbReference type="InterPro" id="IPR029045">
    <property type="entry name" value="ClpP/crotonase-like_dom_sf"/>
</dbReference>
<keyword evidence="1" id="KW-0547">Nucleotide-binding</keyword>
<dbReference type="GO" id="GO:0005524">
    <property type="term" value="F:ATP binding"/>
    <property type="evidence" value="ECO:0007669"/>
    <property type="project" value="UniProtKB-KW"/>
</dbReference>
<dbReference type="EMBL" id="JACGWJ010000016">
    <property type="protein sequence ID" value="KAL0361612.1"/>
    <property type="molecule type" value="Genomic_DNA"/>
</dbReference>
<accession>A0AAW2Q1J2</accession>
<gene>
    <name evidence="5" type="ORF">Sradi_3845700</name>
</gene>
<dbReference type="PANTHER" id="PTHR45728">
    <property type="entry name" value="ACETYL-COA CARBOXYLASE, ISOFORM A"/>
    <property type="match status" value="1"/>
</dbReference>
<reference evidence="5" key="1">
    <citation type="submission" date="2020-06" db="EMBL/GenBank/DDBJ databases">
        <authorList>
            <person name="Li T."/>
            <person name="Hu X."/>
            <person name="Zhang T."/>
            <person name="Song X."/>
            <person name="Zhang H."/>
            <person name="Dai N."/>
            <person name="Sheng W."/>
            <person name="Hou X."/>
            <person name="Wei L."/>
        </authorList>
    </citation>
    <scope>NUCLEOTIDE SEQUENCE</scope>
    <source>
        <strain evidence="5">G02</strain>
        <tissue evidence="5">Leaf</tissue>
    </source>
</reference>
<dbReference type="PROSITE" id="PS50980">
    <property type="entry name" value="COA_CT_NTER"/>
    <property type="match status" value="1"/>
</dbReference>
<reference evidence="5" key="2">
    <citation type="journal article" date="2024" name="Plant">
        <title>Genomic evolution and insights into agronomic trait innovations of Sesamum species.</title>
        <authorList>
            <person name="Miao H."/>
            <person name="Wang L."/>
            <person name="Qu L."/>
            <person name="Liu H."/>
            <person name="Sun Y."/>
            <person name="Le M."/>
            <person name="Wang Q."/>
            <person name="Wei S."/>
            <person name="Zheng Y."/>
            <person name="Lin W."/>
            <person name="Duan Y."/>
            <person name="Cao H."/>
            <person name="Xiong S."/>
            <person name="Wang X."/>
            <person name="Wei L."/>
            <person name="Li C."/>
            <person name="Ma Q."/>
            <person name="Ju M."/>
            <person name="Zhao R."/>
            <person name="Li G."/>
            <person name="Mu C."/>
            <person name="Tian Q."/>
            <person name="Mei H."/>
            <person name="Zhang T."/>
            <person name="Gao T."/>
            <person name="Zhang H."/>
        </authorList>
    </citation>
    <scope>NUCLEOTIDE SEQUENCE</scope>
    <source>
        <strain evidence="5">G02</strain>
    </source>
</reference>
<dbReference type="PANTHER" id="PTHR45728:SF3">
    <property type="entry name" value="ACETYL-COA CARBOXYLASE"/>
    <property type="match status" value="1"/>
</dbReference>
<organism evidence="5">
    <name type="scientific">Sesamum radiatum</name>
    <name type="common">Black benniseed</name>
    <dbReference type="NCBI Taxonomy" id="300843"/>
    <lineage>
        <taxon>Eukaryota</taxon>
        <taxon>Viridiplantae</taxon>
        <taxon>Streptophyta</taxon>
        <taxon>Embryophyta</taxon>
        <taxon>Tracheophyta</taxon>
        <taxon>Spermatophyta</taxon>
        <taxon>Magnoliopsida</taxon>
        <taxon>eudicotyledons</taxon>
        <taxon>Gunneridae</taxon>
        <taxon>Pentapetalae</taxon>
        <taxon>asterids</taxon>
        <taxon>lamiids</taxon>
        <taxon>Lamiales</taxon>
        <taxon>Pedaliaceae</taxon>
        <taxon>Sesamum</taxon>
    </lineage>
</organism>
<dbReference type="InterPro" id="IPR011763">
    <property type="entry name" value="COA_CT_C"/>
</dbReference>
<dbReference type="InterPro" id="IPR034733">
    <property type="entry name" value="AcCoA_carboxyl_beta"/>
</dbReference>
<keyword evidence="2" id="KW-0067">ATP-binding</keyword>
<dbReference type="GO" id="GO:0006633">
    <property type="term" value="P:fatty acid biosynthetic process"/>
    <property type="evidence" value="ECO:0007669"/>
    <property type="project" value="TreeGrafter"/>
</dbReference>
<sequence length="458" mass="51496">MATNGVVHLTVSDDLEGISAILKWLSFVPAYSGGPLPILSPLDPPDRLVEYLPETSCDPRAAICGAMDGTGKWLGGMFDRDSFIETLEGWARTVVTGRAKLGGIPVGIVAVETQTMMQVIPADPGQLDSHERVVPQAGQVWFPDSATKTAQALMDFNREELPLFILANWRGFSGGQRDLFEGILQAGSTIVENLRTYGQPVFIYIPMMGELRGGAWVVLDSKINPDHVEMYAERTAKGNVLEPEGLIEIKFRTRELLECMGRLDPELINLKSKLQEASSSGTFANVEDLQTQIRAREKKLLPLYTQIATKFAELHDTSLRMAAKGVIKEVVEWPKSRSFFYRRLHRRVVEDELVKTLRDAAGHQFDYKSARDTIKNWFLNSKIGGSKETLWMDDEAFFSWKDDSRNYEENLQELRIQKMLLQLSNLGNSTMDLRALPQALAAFLKKVNHFPPRHTIIN</sequence>
<evidence type="ECO:0000256" key="1">
    <source>
        <dbReference type="ARBA" id="ARBA00022741"/>
    </source>
</evidence>
<feature type="domain" description="CoA carboxyltransferase C-terminal" evidence="4">
    <location>
        <begin position="44"/>
        <end position="359"/>
    </location>
</feature>
<dbReference type="Pfam" id="PF01039">
    <property type="entry name" value="Carboxyl_trans"/>
    <property type="match status" value="1"/>
</dbReference>
<dbReference type="SUPFAM" id="SSF52096">
    <property type="entry name" value="ClpP/crotonase"/>
    <property type="match status" value="1"/>
</dbReference>
<proteinExistence type="predicted"/>
<feature type="domain" description="CoA carboxyltransferase N-terminal" evidence="3">
    <location>
        <begin position="1"/>
        <end position="40"/>
    </location>
</feature>
<dbReference type="PROSITE" id="PS50989">
    <property type="entry name" value="COA_CT_CTER"/>
    <property type="match status" value="1"/>
</dbReference>
<evidence type="ECO:0000256" key="2">
    <source>
        <dbReference type="ARBA" id="ARBA00022840"/>
    </source>
</evidence>
<dbReference type="AlphaFoldDB" id="A0AAW2Q1J2"/>
<evidence type="ECO:0000259" key="3">
    <source>
        <dbReference type="PROSITE" id="PS50980"/>
    </source>
</evidence>
<evidence type="ECO:0000313" key="5">
    <source>
        <dbReference type="EMBL" id="KAL0361612.1"/>
    </source>
</evidence>
<dbReference type="InterPro" id="IPR011762">
    <property type="entry name" value="COA_CT_N"/>
</dbReference>
<evidence type="ECO:0000259" key="4">
    <source>
        <dbReference type="PROSITE" id="PS50989"/>
    </source>
</evidence>
<dbReference type="FunFam" id="3.90.226.10:FF:000010">
    <property type="entry name" value="acetyl-CoA carboxylase isoform X2"/>
    <property type="match status" value="1"/>
</dbReference>
<dbReference type="InterPro" id="IPR049076">
    <property type="entry name" value="ACCA"/>
</dbReference>
<name>A0AAW2Q1J2_SESRA</name>
<protein>
    <submittedName>
        <fullName evidence="5">Acetyl-CoA carboxylase 1</fullName>
    </submittedName>
</protein>
<dbReference type="GO" id="GO:0003989">
    <property type="term" value="F:acetyl-CoA carboxylase activity"/>
    <property type="evidence" value="ECO:0007669"/>
    <property type="project" value="InterPro"/>
</dbReference>
<comment type="caution">
    <text evidence="5">The sequence shown here is derived from an EMBL/GenBank/DDBJ whole genome shotgun (WGS) entry which is preliminary data.</text>
</comment>
<dbReference type="Gene3D" id="3.90.226.10">
    <property type="entry name" value="2-enoyl-CoA Hydratase, Chain A, domain 1"/>
    <property type="match status" value="2"/>
</dbReference>